<comment type="caution">
    <text evidence="2">The sequence shown here is derived from an EMBL/GenBank/DDBJ whole genome shotgun (WGS) entry which is preliminary data.</text>
</comment>
<dbReference type="RefSeq" id="WP_034730579.1">
    <property type="nucleotide sequence ID" value="NZ_JPIN01000002.1"/>
</dbReference>
<dbReference type="GO" id="GO:0003677">
    <property type="term" value="F:DNA binding"/>
    <property type="evidence" value="ECO:0007669"/>
    <property type="project" value="InterPro"/>
</dbReference>
<dbReference type="InterPro" id="IPR001387">
    <property type="entry name" value="Cro/C1-type_HTH"/>
</dbReference>
<dbReference type="eggNOG" id="ENOG5030AW9">
    <property type="taxonomic scope" value="Bacteria"/>
</dbReference>
<dbReference type="AlphaFoldDB" id="A0A094IP46"/>
<dbReference type="Proteomes" id="UP000053718">
    <property type="component" value="Unassembled WGS sequence"/>
</dbReference>
<reference evidence="2 3" key="1">
    <citation type="submission" date="2014-06" db="EMBL/GenBank/DDBJ databases">
        <title>Draft genome sequence of Idiomarina sp. MCCC 1A10513.</title>
        <authorList>
            <person name="Du J."/>
            <person name="Lai Q."/>
            <person name="Shao Z."/>
        </authorList>
    </citation>
    <scope>NUCLEOTIDE SEQUENCE [LARGE SCALE GENOMIC DNA]</scope>
    <source>
        <strain evidence="2 3">MCCC 1A10513</strain>
    </source>
</reference>
<evidence type="ECO:0000259" key="1">
    <source>
        <dbReference type="PROSITE" id="PS50943"/>
    </source>
</evidence>
<dbReference type="InterPro" id="IPR010982">
    <property type="entry name" value="Lambda_DNA-bd_dom_sf"/>
</dbReference>
<name>A0A094IP46_9GAMM</name>
<dbReference type="Gene3D" id="1.10.260.40">
    <property type="entry name" value="lambda repressor-like DNA-binding domains"/>
    <property type="match status" value="1"/>
</dbReference>
<protein>
    <recommendedName>
        <fullName evidence="1">HTH cro/C1-type domain-containing protein</fullName>
    </recommendedName>
</protein>
<organism evidence="2 3">
    <name type="scientific">Pseudidiomarina atlantica</name>
    <dbReference type="NCBI Taxonomy" id="1517416"/>
    <lineage>
        <taxon>Bacteria</taxon>
        <taxon>Pseudomonadati</taxon>
        <taxon>Pseudomonadota</taxon>
        <taxon>Gammaproteobacteria</taxon>
        <taxon>Alteromonadales</taxon>
        <taxon>Idiomarinaceae</taxon>
        <taxon>Pseudidiomarina</taxon>
    </lineage>
</organism>
<accession>A0A094IP46</accession>
<dbReference type="EMBL" id="JPIN01000002">
    <property type="protein sequence ID" value="KFZ29455.1"/>
    <property type="molecule type" value="Genomic_DNA"/>
</dbReference>
<gene>
    <name evidence="2" type="ORF">IDAT_03650</name>
</gene>
<feature type="domain" description="HTH cro/C1-type" evidence="1">
    <location>
        <begin position="28"/>
        <end position="66"/>
    </location>
</feature>
<dbReference type="SUPFAM" id="SSF47413">
    <property type="entry name" value="lambda repressor-like DNA-binding domains"/>
    <property type="match status" value="1"/>
</dbReference>
<evidence type="ECO:0000313" key="3">
    <source>
        <dbReference type="Proteomes" id="UP000053718"/>
    </source>
</evidence>
<proteinExistence type="predicted"/>
<keyword evidence="3" id="KW-1185">Reference proteome</keyword>
<dbReference type="PROSITE" id="PS50943">
    <property type="entry name" value="HTH_CROC1"/>
    <property type="match status" value="1"/>
</dbReference>
<evidence type="ECO:0000313" key="2">
    <source>
        <dbReference type="EMBL" id="KFZ29455.1"/>
    </source>
</evidence>
<sequence>MPSSNSNESFNISAGLRAHTTEKHNVIALQCGIHDKTVQRAMNGKLVSADTVMKIARGLGLELDDLVKQEYCGRVWIAARGGDFLKFVAMDFYDTLVEAILKITEEVRGSITELSNDAVAVEIKESANEISVSISSKLNSYAANWKLRPARLRESGVCYERFSNWDDLNWHDAKFDLMLNLSDDVTLNDLPYVSKILPVGWIVTFLNPDEVGLKQRVGVQHFATDADFCASINEFLSTGPVINVEFDERLLRIVIHLKLGRLERRKILIERAAFAPGGNPYKASFNRQLAEVMVREISTPNEPRLTCLMGDTTEVRPFGPCAKSMSTY</sequence>